<comment type="caution">
    <text evidence="5">The sequence shown here is derived from an EMBL/GenBank/DDBJ whole genome shotgun (WGS) entry which is preliminary data.</text>
</comment>
<evidence type="ECO:0000256" key="2">
    <source>
        <dbReference type="ARBA" id="ARBA00023136"/>
    </source>
</evidence>
<keyword evidence="4" id="KW-0732">Signal</keyword>
<reference evidence="5" key="1">
    <citation type="submission" date="2021-03" db="EMBL/GenBank/DDBJ databases">
        <title>Genomic Encyclopedia of Type Strains, Phase IV (KMG-IV): sequencing the most valuable type-strain genomes for metagenomic binning, comparative biology and taxonomic classification.</title>
        <authorList>
            <person name="Goeker M."/>
        </authorList>
    </citation>
    <scope>NUCLEOTIDE SEQUENCE</scope>
    <source>
        <strain evidence="5">DSM 15523</strain>
        <strain evidence="6 8">DSM 16476</strain>
    </source>
</reference>
<evidence type="ECO:0000256" key="1">
    <source>
        <dbReference type="ARBA" id="ARBA00004442"/>
    </source>
</evidence>
<dbReference type="OrthoDB" id="1264254at2"/>
<organism evidence="5 7">
    <name type="scientific">Formosa algae</name>
    <dbReference type="NCBI Taxonomy" id="225843"/>
    <lineage>
        <taxon>Bacteria</taxon>
        <taxon>Pseudomonadati</taxon>
        <taxon>Bacteroidota</taxon>
        <taxon>Flavobacteriia</taxon>
        <taxon>Flavobacteriales</taxon>
        <taxon>Flavobacteriaceae</taxon>
        <taxon>Formosa</taxon>
    </lineage>
</organism>
<keyword evidence="8" id="KW-1185">Reference proteome</keyword>
<proteinExistence type="predicted"/>
<evidence type="ECO:0000313" key="8">
    <source>
        <dbReference type="Proteomes" id="UP001231587"/>
    </source>
</evidence>
<feature type="signal peptide" evidence="4">
    <location>
        <begin position="1"/>
        <end position="23"/>
    </location>
</feature>
<evidence type="ECO:0008006" key="9">
    <source>
        <dbReference type="Google" id="ProtNLM"/>
    </source>
</evidence>
<name>A0A9X0YJ57_9FLAO</name>
<evidence type="ECO:0000256" key="3">
    <source>
        <dbReference type="ARBA" id="ARBA00023237"/>
    </source>
</evidence>
<dbReference type="Proteomes" id="UP001138672">
    <property type="component" value="Unassembled WGS sequence"/>
</dbReference>
<dbReference type="EMBL" id="JAGGJQ010000003">
    <property type="protein sequence ID" value="MBP1839530.1"/>
    <property type="molecule type" value="Genomic_DNA"/>
</dbReference>
<sequence length="580" mass="65811">MYKTFQYILTPLVFLLCATVMYSQEKDTIQTDVINVVKPYTPTISDAFKVKTIPTTDDNATSTKKPVDYNILSVPVASTFIPTKGKAALVEREKPELYYENYFTLGYGSYGNLVSELYVTKEFNRIGSFGARLTQEMSDGGIDDKILDNSFTNTNVELEYIKRQRDITWSVKGGLERQKYNWYGIENRYENATNDNEQVGHNYYDLYAIGDVAFDYTYVKSASVTLRRFYDEFESGENHLNFKGRVDLPIVDQEITTNVRLEYLNGHAGESYFQSIDAPEYGNLLFGVSPAYQLRRDNLTLNIGASAYYMLGINDTESNLYLYPNITGSFRIVDDVVIAYGGLTGDVEQNSYRKFSQANQFLSPTISVRPTDNSFNAYLGMLGKFTNDIGYNVKLGYTSERDKALFRKNAFPASGTSMNGSHVYGYGNSFTVVYDNIKTIQALVELNVEMNRNLKMGLRAEYMNYQSELEDEAWNLPNIKASVFGDYLSDNKWFAGAKIFYVGERKDQNVLTGDNVTTPESTISIDGYVDVNVNAGYNISNRFTVFLNLNNVTGDSYERWSNYNVQGFQILGGATYKFDF</sequence>
<dbReference type="EMBL" id="JAUSUU010000003">
    <property type="protein sequence ID" value="MDQ0334834.1"/>
    <property type="molecule type" value="Genomic_DNA"/>
</dbReference>
<dbReference type="Gene3D" id="2.40.170.20">
    <property type="entry name" value="TonB-dependent receptor, beta-barrel domain"/>
    <property type="match status" value="1"/>
</dbReference>
<feature type="chain" id="PRO_5040967658" description="TonB-dependent receptor" evidence="4">
    <location>
        <begin position="24"/>
        <end position="580"/>
    </location>
</feature>
<dbReference type="Proteomes" id="UP001231587">
    <property type="component" value="Unassembled WGS sequence"/>
</dbReference>
<dbReference type="AlphaFoldDB" id="A0A9X0YJ57"/>
<evidence type="ECO:0000313" key="5">
    <source>
        <dbReference type="EMBL" id="MBP1839530.1"/>
    </source>
</evidence>
<evidence type="ECO:0000313" key="6">
    <source>
        <dbReference type="EMBL" id="MDQ0334834.1"/>
    </source>
</evidence>
<dbReference type="GO" id="GO:0009279">
    <property type="term" value="C:cell outer membrane"/>
    <property type="evidence" value="ECO:0007669"/>
    <property type="project" value="UniProtKB-SubCell"/>
</dbReference>
<evidence type="ECO:0000313" key="7">
    <source>
        <dbReference type="Proteomes" id="UP001138672"/>
    </source>
</evidence>
<comment type="subcellular location">
    <subcellularLocation>
        <location evidence="1">Cell outer membrane</location>
    </subcellularLocation>
</comment>
<evidence type="ECO:0000256" key="4">
    <source>
        <dbReference type="SAM" id="SignalP"/>
    </source>
</evidence>
<dbReference type="SUPFAM" id="SSF56935">
    <property type="entry name" value="Porins"/>
    <property type="match status" value="1"/>
</dbReference>
<keyword evidence="2" id="KW-0472">Membrane</keyword>
<accession>A0A9X0YJ57</accession>
<gene>
    <name evidence="5" type="ORF">J2Z56_001441</name>
    <name evidence="6" type="ORF">J2Z57_001267</name>
</gene>
<dbReference type="RefSeq" id="WP_069727779.1">
    <property type="nucleotide sequence ID" value="NZ_JAGGJQ010000003.1"/>
</dbReference>
<protein>
    <recommendedName>
        <fullName evidence="9">TonB-dependent receptor</fullName>
    </recommendedName>
</protein>
<dbReference type="InterPro" id="IPR036942">
    <property type="entry name" value="Beta-barrel_TonB_sf"/>
</dbReference>
<keyword evidence="3" id="KW-0998">Cell outer membrane</keyword>